<name>A0A379MPB8_9BACT</name>
<dbReference type="AlphaFoldDB" id="A0A379MPB8"/>
<organism evidence="3 4">
    <name type="scientific">Rikenella microfusus</name>
    <dbReference type="NCBI Taxonomy" id="28139"/>
    <lineage>
        <taxon>Bacteria</taxon>
        <taxon>Pseudomonadati</taxon>
        <taxon>Bacteroidota</taxon>
        <taxon>Bacteroidia</taxon>
        <taxon>Bacteroidales</taxon>
        <taxon>Rikenellaceae</taxon>
        <taxon>Rikenella</taxon>
    </lineage>
</organism>
<proteinExistence type="predicted"/>
<dbReference type="OrthoDB" id="9809781at2"/>
<protein>
    <submittedName>
        <fullName evidence="3">Exopolysaccharide biosynthesis protein related to N-acetylglucosamine-1-phosphodiester alpha-N-acetylglucosaminidase</fullName>
    </submittedName>
</protein>
<dbReference type="STRING" id="880526.GCA_000427365_00770"/>
<dbReference type="PROSITE" id="PS51257">
    <property type="entry name" value="PROKAR_LIPOPROTEIN"/>
    <property type="match status" value="1"/>
</dbReference>
<dbReference type="PANTHER" id="PTHR40446:SF2">
    <property type="entry name" value="N-ACETYLGLUCOSAMINE-1-PHOSPHODIESTER ALPHA-N-ACETYLGLUCOSAMINIDASE"/>
    <property type="match status" value="1"/>
</dbReference>
<sequence>MNAMKRIFVIAVLLLGWYACRAQDAADSVRFRNPSNWKTVRSGDGISVRKFRTKCRKAETYLFSVPQAVYVMEVDPSVCRIVPVQDEKQRTVGSLVRSRDALAGVNGGFFVVHPEPKGTAVANDFLKIGGRVVSPVPTPGWGDAAVGFDRNGIPHFTSWNKAMDTDTLAGWSAEFPDVMVAGPMIIRDGRSLHEWADTDKCSLAEQQKRNLYAPRTAIGIRGDSTVVLVVIDGRRPRAFGASFSEMAAVGRWLGLTQMLNLDGGGSSTMISGRRLVNFPSDGFGILPIERRVANAWLVLPR</sequence>
<feature type="domain" description="Phosphodiester glycosidase" evidence="2">
    <location>
        <begin position="101"/>
        <end position="298"/>
    </location>
</feature>
<evidence type="ECO:0000313" key="3">
    <source>
        <dbReference type="EMBL" id="SUE33468.1"/>
    </source>
</evidence>
<keyword evidence="4" id="KW-1185">Reference proteome</keyword>
<dbReference type="EMBL" id="UGVL01000001">
    <property type="protein sequence ID" value="SUE33468.1"/>
    <property type="molecule type" value="Genomic_DNA"/>
</dbReference>
<evidence type="ECO:0000313" key="4">
    <source>
        <dbReference type="Proteomes" id="UP000255233"/>
    </source>
</evidence>
<accession>A0A379MPB8</accession>
<dbReference type="PANTHER" id="PTHR40446">
    <property type="entry name" value="N-ACETYLGLUCOSAMINE-1-PHOSPHODIESTER ALPHA-N-ACETYLGLUCOSAMINIDASE"/>
    <property type="match status" value="1"/>
</dbReference>
<keyword evidence="1" id="KW-0732">Signal</keyword>
<evidence type="ECO:0000259" key="2">
    <source>
        <dbReference type="Pfam" id="PF09992"/>
    </source>
</evidence>
<gene>
    <name evidence="3" type="ORF">NCTC11190_00676</name>
</gene>
<dbReference type="Proteomes" id="UP000255233">
    <property type="component" value="Unassembled WGS sequence"/>
</dbReference>
<feature type="signal peptide" evidence="1">
    <location>
        <begin position="1"/>
        <end position="22"/>
    </location>
</feature>
<feature type="chain" id="PRO_5016565519" evidence="1">
    <location>
        <begin position="23"/>
        <end position="301"/>
    </location>
</feature>
<reference evidence="3 4" key="1">
    <citation type="submission" date="2018-06" db="EMBL/GenBank/DDBJ databases">
        <authorList>
            <consortium name="Pathogen Informatics"/>
            <person name="Doyle S."/>
        </authorList>
    </citation>
    <scope>NUCLEOTIDE SEQUENCE [LARGE SCALE GENOMIC DNA]</scope>
    <source>
        <strain evidence="3 4">NCTC11190</strain>
    </source>
</reference>
<dbReference type="InterPro" id="IPR018711">
    <property type="entry name" value="NAGPA"/>
</dbReference>
<evidence type="ECO:0000256" key="1">
    <source>
        <dbReference type="SAM" id="SignalP"/>
    </source>
</evidence>
<dbReference type="Pfam" id="PF09992">
    <property type="entry name" value="NAGPA"/>
    <property type="match status" value="1"/>
</dbReference>